<keyword evidence="1" id="KW-0808">Transferase</keyword>
<gene>
    <name evidence="1" type="ORF">DC094_06420</name>
</gene>
<keyword evidence="2" id="KW-1185">Reference proteome</keyword>
<dbReference type="Pfam" id="PF05159">
    <property type="entry name" value="Capsule_synth"/>
    <property type="match status" value="2"/>
</dbReference>
<proteinExistence type="predicted"/>
<accession>A0A2V1H1H9</accession>
<dbReference type="Proteomes" id="UP000244906">
    <property type="component" value="Unassembled WGS sequence"/>
</dbReference>
<dbReference type="InterPro" id="IPR007833">
    <property type="entry name" value="Capsule_polysaccharide_synth"/>
</dbReference>
<dbReference type="GO" id="GO:0000271">
    <property type="term" value="P:polysaccharide biosynthetic process"/>
    <property type="evidence" value="ECO:0007669"/>
    <property type="project" value="InterPro"/>
</dbReference>
<reference evidence="1 2" key="1">
    <citation type="submission" date="2018-04" db="EMBL/GenBank/DDBJ databases">
        <title>Thalassorhabdus spongiae gen. nov., sp. nov., isolated from a marine sponge in South-West Iceland.</title>
        <authorList>
            <person name="Knobloch S."/>
            <person name="Daussin A."/>
            <person name="Johannsson R."/>
            <person name="Marteinsson V.T."/>
        </authorList>
    </citation>
    <scope>NUCLEOTIDE SEQUENCE [LARGE SCALE GENOMIC DNA]</scope>
    <source>
        <strain evidence="1 2">Hp12</strain>
    </source>
</reference>
<evidence type="ECO:0000313" key="2">
    <source>
        <dbReference type="Proteomes" id="UP000244906"/>
    </source>
</evidence>
<dbReference type="GO" id="GO:0015774">
    <property type="term" value="P:polysaccharide transport"/>
    <property type="evidence" value="ECO:0007669"/>
    <property type="project" value="InterPro"/>
</dbReference>
<dbReference type="EMBL" id="QDDL01000002">
    <property type="protein sequence ID" value="PVZ70231.1"/>
    <property type="molecule type" value="Genomic_DNA"/>
</dbReference>
<protein>
    <submittedName>
        <fullName evidence="1">Beta-3-deoxy-D-manno-oct-2-ulosonic acid transferase</fullName>
    </submittedName>
</protein>
<dbReference type="GO" id="GO:0016740">
    <property type="term" value="F:transferase activity"/>
    <property type="evidence" value="ECO:0007669"/>
    <property type="project" value="UniProtKB-KW"/>
</dbReference>
<comment type="caution">
    <text evidence="1">The sequence shown here is derived from an EMBL/GenBank/DDBJ whole genome shotgun (WGS) entry which is preliminary data.</text>
</comment>
<name>A0A2V1H1H9_9GAMM</name>
<dbReference type="CDD" id="cd16440">
    <property type="entry name" value="beta_Kdo_transferase_KpsC_1"/>
    <property type="match status" value="1"/>
</dbReference>
<sequence>MQGVAAVPKISLPDDLIWHTSSRKLSRQLSLQGIFQKKIQTLPRFSAVLRNKNAAIVGWGSKPNTHSGKQFAQRNNLPFYSIEDGFFGWLGHPAAKGVRLSAVFDSSGIYYDASKPSDLELLLNSPESWLDFQLLSRAEKLIDRITSYHISKYNHDVAIGHGCGLKQSFVLVIDQTYADMSVSGALANQADFDLMLKAALEENPKDQVVVRAHPDVLLGKKQGWLISAAGVKSETLRKKYADEIKNGRLIFSTEAINPGILLDQADKVYTVSSQMGFEALLYGTPTICFGVPFYSGWGLTDDRKPCRRRIQKHTVASLFAAACLRYSRYWNPETGQQCEMEQALQLIVNQKTQRGRSLKFSKIIACKCSIWRKQFLPNFVSAYAPKISFSKKFQTPVKSEALEQALLVWGRRHAADYQPEPGQPRLLRMEDGFIRSVGLGSDFKRPWSLVVDSRGIYFDPTRPSDLEHYLQNHLFSSEEEVRSGKLIEKLRATKISKYNDADDGGKLDKAGNDLFISKHSLPPWRSRSAIRHTEKYSTPVSDHSPDGARCLSSLPLKILVPGQVEDDASIQYGCIDIKTNLDLLKQVRRDNPKAWIIYKPHPDVLAGNRLGKIALQQASEYAGQIVTDAGIYDVIDAVDQVHTMTSLAGFEALLAGKQVHCYGIPFYANWGLTVDRHHCDRRNRNLNLNQLVFATLCLYPTYIHWNHGFYTTPEAVIDALEIEKRSVKKMTRSVPQKMNRYRLKLKYLLEIF</sequence>
<organism evidence="1 2">
    <name type="scientific">Pelagibaculum spongiae</name>
    <dbReference type="NCBI Taxonomy" id="2080658"/>
    <lineage>
        <taxon>Bacteria</taxon>
        <taxon>Pseudomonadati</taxon>
        <taxon>Pseudomonadota</taxon>
        <taxon>Gammaproteobacteria</taxon>
        <taxon>Oceanospirillales</taxon>
        <taxon>Pelagibaculum</taxon>
    </lineage>
</organism>
<evidence type="ECO:0000313" key="1">
    <source>
        <dbReference type="EMBL" id="PVZ70231.1"/>
    </source>
</evidence>
<dbReference type="AlphaFoldDB" id="A0A2V1H1H9"/>
<dbReference type="CDD" id="cd16439">
    <property type="entry name" value="beta_Kdo_transferase_KpsC_2"/>
    <property type="match status" value="1"/>
</dbReference>